<keyword evidence="1" id="KW-0560">Oxidoreductase</keyword>
<dbReference type="Proteomes" id="UP000194420">
    <property type="component" value="Unassembled WGS sequence"/>
</dbReference>
<dbReference type="RefSeq" id="WP_086437257.1">
    <property type="nucleotide sequence ID" value="NZ_FXWG01000002.1"/>
</dbReference>
<sequence length="306" mass="33284">MTDPARIVIGCEQLGGTDWGELDPVEVSAAISHAFDAGLTIFDTADVYGLGESERRLAKALGPRRHAATIITKAGVRWEQTGGRAKTYKDNSPGYLAAALDASLARLRVEAIDLYFIHWPDESASIEETLEFCNGAVQSGKIKAFGFSNFADAAVRHGAERGMSAIQASFNLLSSAEERASFEKWKELGLHRFGYGALAQGLLTGKYDLASTFNGDDRRHRLPHFRAENWPRTVEALKAIENLAADAGLSVGQSAIQAARQSGFVDHVIVGVKNVRQVDELVQLDSHRLNMSDLAPLYEGIGWQKA</sequence>
<dbReference type="InterPro" id="IPR036812">
    <property type="entry name" value="NAD(P)_OxRdtase_dom_sf"/>
</dbReference>
<dbReference type="OrthoDB" id="7181835at2"/>
<dbReference type="PANTHER" id="PTHR43364">
    <property type="entry name" value="NADH-SPECIFIC METHYLGLYOXAL REDUCTASE-RELATED"/>
    <property type="match status" value="1"/>
</dbReference>
<dbReference type="Pfam" id="PF00248">
    <property type="entry name" value="Aldo_ket_red"/>
    <property type="match status" value="1"/>
</dbReference>
<dbReference type="GO" id="GO:0016491">
    <property type="term" value="F:oxidoreductase activity"/>
    <property type="evidence" value="ECO:0007669"/>
    <property type="project" value="UniProtKB-KW"/>
</dbReference>
<dbReference type="InterPro" id="IPR023210">
    <property type="entry name" value="NADP_OxRdtase_dom"/>
</dbReference>
<name>A0A1Y6F2F7_9SPHN</name>
<organism evidence="3 4">
    <name type="scientific">Altererythrobacter xiamenensis</name>
    <dbReference type="NCBI Taxonomy" id="1316679"/>
    <lineage>
        <taxon>Bacteria</taxon>
        <taxon>Pseudomonadati</taxon>
        <taxon>Pseudomonadota</taxon>
        <taxon>Alphaproteobacteria</taxon>
        <taxon>Sphingomonadales</taxon>
        <taxon>Erythrobacteraceae</taxon>
        <taxon>Altererythrobacter</taxon>
    </lineage>
</organism>
<dbReference type="Gene3D" id="3.20.20.100">
    <property type="entry name" value="NADP-dependent oxidoreductase domain"/>
    <property type="match status" value="1"/>
</dbReference>
<dbReference type="GO" id="GO:0005829">
    <property type="term" value="C:cytosol"/>
    <property type="evidence" value="ECO:0007669"/>
    <property type="project" value="TreeGrafter"/>
</dbReference>
<evidence type="ECO:0000256" key="1">
    <source>
        <dbReference type="ARBA" id="ARBA00023002"/>
    </source>
</evidence>
<keyword evidence="4" id="KW-1185">Reference proteome</keyword>
<gene>
    <name evidence="3" type="ORF">SAMN06297468_1321</name>
</gene>
<dbReference type="EMBL" id="FXWG01000002">
    <property type="protein sequence ID" value="SMQ69078.1"/>
    <property type="molecule type" value="Genomic_DNA"/>
</dbReference>
<dbReference type="SUPFAM" id="SSF51430">
    <property type="entry name" value="NAD(P)-linked oxidoreductase"/>
    <property type="match status" value="1"/>
</dbReference>
<proteinExistence type="predicted"/>
<protein>
    <submittedName>
        <fullName evidence="3">Predicted oxidoreductase</fullName>
    </submittedName>
</protein>
<dbReference type="PANTHER" id="PTHR43364:SF4">
    <property type="entry name" value="NAD(P)-LINKED OXIDOREDUCTASE SUPERFAMILY PROTEIN"/>
    <property type="match status" value="1"/>
</dbReference>
<evidence type="ECO:0000259" key="2">
    <source>
        <dbReference type="Pfam" id="PF00248"/>
    </source>
</evidence>
<feature type="domain" description="NADP-dependent oxidoreductase" evidence="2">
    <location>
        <begin position="6"/>
        <end position="294"/>
    </location>
</feature>
<evidence type="ECO:0000313" key="4">
    <source>
        <dbReference type="Proteomes" id="UP000194420"/>
    </source>
</evidence>
<evidence type="ECO:0000313" key="3">
    <source>
        <dbReference type="EMBL" id="SMQ69078.1"/>
    </source>
</evidence>
<dbReference type="InterPro" id="IPR050523">
    <property type="entry name" value="AKR_Detox_Biosynth"/>
</dbReference>
<accession>A0A1Y6F2F7</accession>
<reference evidence="4" key="1">
    <citation type="submission" date="2017-04" db="EMBL/GenBank/DDBJ databases">
        <authorList>
            <person name="Varghese N."/>
            <person name="Submissions S."/>
        </authorList>
    </citation>
    <scope>NUCLEOTIDE SEQUENCE [LARGE SCALE GENOMIC DNA]</scope>
</reference>
<dbReference type="AlphaFoldDB" id="A0A1Y6F2F7"/>